<dbReference type="HOGENOM" id="CLU_142790_0_0_9"/>
<dbReference type="STRING" id="749551.HMPREF9555_02060"/>
<feature type="transmembrane region" description="Helical" evidence="1">
    <location>
        <begin position="6"/>
        <end position="32"/>
    </location>
</feature>
<reference evidence="3 4" key="1">
    <citation type="submission" date="2010-08" db="EMBL/GenBank/DDBJ databases">
        <authorList>
            <person name="Weinstock G."/>
            <person name="Sodergren E."/>
            <person name="Clifton S."/>
            <person name="Fulton L."/>
            <person name="Fulton B."/>
            <person name="Courtney L."/>
            <person name="Fronick C."/>
            <person name="Harrison M."/>
            <person name="Strong C."/>
            <person name="Farmer C."/>
            <person name="Delahaunty K."/>
            <person name="Markovic C."/>
            <person name="Hall O."/>
            <person name="Minx P."/>
            <person name="Tomlinson C."/>
            <person name="Mitreva M."/>
            <person name="Hou S."/>
            <person name="Chen J."/>
            <person name="Wollam A."/>
            <person name="Pepin K.H."/>
            <person name="Johnson M."/>
            <person name="Bhonagiri V."/>
            <person name="Zhang X."/>
            <person name="Suruliraj S."/>
            <person name="Warren W."/>
            <person name="Chinwalla A."/>
            <person name="Mardis E.R."/>
            <person name="Wilson R.K."/>
        </authorList>
    </citation>
    <scope>NUCLEOTIDE SEQUENCE [LARGE SCALE GENOMIC DNA]</scope>
    <source>
        <strain evidence="3 4">F0399</strain>
    </source>
</reference>
<evidence type="ECO:0000313" key="4">
    <source>
        <dbReference type="Proteomes" id="UP000004633"/>
    </source>
</evidence>
<evidence type="ECO:0000313" key="3">
    <source>
        <dbReference type="EMBL" id="EFW28732.1"/>
    </source>
</evidence>
<keyword evidence="4" id="KW-1185">Reference proteome</keyword>
<organism evidence="3 4">
    <name type="scientific">Selenomonas artemidis F0399</name>
    <dbReference type="NCBI Taxonomy" id="749551"/>
    <lineage>
        <taxon>Bacteria</taxon>
        <taxon>Bacillati</taxon>
        <taxon>Bacillota</taxon>
        <taxon>Negativicutes</taxon>
        <taxon>Selenomonadales</taxon>
        <taxon>Selenomonadaceae</taxon>
        <taxon>Selenomonas</taxon>
    </lineage>
</organism>
<dbReference type="RefSeq" id="WP_009350707.1">
    <property type="nucleotide sequence ID" value="NZ_GL638157.1"/>
</dbReference>
<dbReference type="InterPro" id="IPR022020">
    <property type="entry name" value="DUF3601"/>
</dbReference>
<keyword evidence="1" id="KW-1133">Transmembrane helix</keyword>
<evidence type="ECO:0000256" key="1">
    <source>
        <dbReference type="SAM" id="Phobius"/>
    </source>
</evidence>
<accession>E7N4W5</accession>
<dbReference type="AlphaFoldDB" id="E7N4W5"/>
<evidence type="ECO:0000259" key="2">
    <source>
        <dbReference type="Pfam" id="PF12208"/>
    </source>
</evidence>
<comment type="caution">
    <text evidence="3">The sequence shown here is derived from an EMBL/GenBank/DDBJ whole genome shotgun (WGS) entry which is preliminary data.</text>
</comment>
<dbReference type="Pfam" id="PF12208">
    <property type="entry name" value="DUF3601"/>
    <property type="match status" value="1"/>
</dbReference>
<dbReference type="Proteomes" id="UP000004633">
    <property type="component" value="Unassembled WGS sequence"/>
</dbReference>
<dbReference type="EMBL" id="AECV01000060">
    <property type="protein sequence ID" value="EFW28732.1"/>
    <property type="molecule type" value="Genomic_DNA"/>
</dbReference>
<sequence length="160" mass="18127">MFDFGHVVLGILSAGILLAVGCVIVTVIYQCVRDKLREKRNAKARAAELKRLRETLTPCDYARTVDDAVNKSFDFMHLRAGDRVRVRKSFTDYNGSLFEAGDTWYFACAYYLPYDGGYTLYISHDRVTIGGIYLQVEEQSDICGHAEKYFEIVEEGAALE</sequence>
<keyword evidence="1" id="KW-0812">Transmembrane</keyword>
<dbReference type="Gene3D" id="2.30.30.350">
    <property type="entry name" value="mobile metagenome of vibrio cholerae. Integron cassette protein vch_cass4"/>
    <property type="match status" value="1"/>
</dbReference>
<gene>
    <name evidence="3" type="ORF">HMPREF9555_02060</name>
</gene>
<proteinExistence type="predicted"/>
<feature type="domain" description="DUF3601" evidence="2">
    <location>
        <begin position="78"/>
        <end position="151"/>
    </location>
</feature>
<protein>
    <recommendedName>
        <fullName evidence="2">DUF3601 domain-containing protein</fullName>
    </recommendedName>
</protein>
<keyword evidence="1" id="KW-0472">Membrane</keyword>
<name>E7N4W5_9FIRM</name>